<proteinExistence type="predicted"/>
<dbReference type="AlphaFoldDB" id="A0A167TLV0"/>
<reference evidence="1 2" key="1">
    <citation type="journal article" date="2016" name="Mol. Biol. Evol.">
        <title>Comparative Genomics of Early-Diverging Mushroom-Forming Fungi Provides Insights into the Origins of Lignocellulose Decay Capabilities.</title>
        <authorList>
            <person name="Nagy L.G."/>
            <person name="Riley R."/>
            <person name="Tritt A."/>
            <person name="Adam C."/>
            <person name="Daum C."/>
            <person name="Floudas D."/>
            <person name="Sun H."/>
            <person name="Yadav J.S."/>
            <person name="Pangilinan J."/>
            <person name="Larsson K.H."/>
            <person name="Matsuura K."/>
            <person name="Barry K."/>
            <person name="Labutti K."/>
            <person name="Kuo R."/>
            <person name="Ohm R.A."/>
            <person name="Bhattacharya S.S."/>
            <person name="Shirouzu T."/>
            <person name="Yoshinaga Y."/>
            <person name="Martin F.M."/>
            <person name="Grigoriev I.V."/>
            <person name="Hibbett D.S."/>
        </authorList>
    </citation>
    <scope>NUCLEOTIDE SEQUENCE [LARGE SCALE GENOMIC DNA]</scope>
    <source>
        <strain evidence="1 2">CBS 109695</strain>
    </source>
</reference>
<sequence>MHIHFTSSPMCQHEFISMFRRSYLYAALHPSDIHVLETIDEECIRYGGERDRVHEQGRNIKWLNRGVPRPRPGRIVQNRASDRGIQALVLQNEE</sequence>
<evidence type="ECO:0000313" key="1">
    <source>
        <dbReference type="EMBL" id="KZP03072.1"/>
    </source>
</evidence>
<dbReference type="Proteomes" id="UP000076532">
    <property type="component" value="Unassembled WGS sequence"/>
</dbReference>
<protein>
    <submittedName>
        <fullName evidence="1">Uncharacterized protein</fullName>
    </submittedName>
</protein>
<name>A0A167TLV0_9AGAM</name>
<organism evidence="1 2">
    <name type="scientific">Athelia psychrophila</name>
    <dbReference type="NCBI Taxonomy" id="1759441"/>
    <lineage>
        <taxon>Eukaryota</taxon>
        <taxon>Fungi</taxon>
        <taxon>Dikarya</taxon>
        <taxon>Basidiomycota</taxon>
        <taxon>Agaricomycotina</taxon>
        <taxon>Agaricomycetes</taxon>
        <taxon>Agaricomycetidae</taxon>
        <taxon>Atheliales</taxon>
        <taxon>Atheliaceae</taxon>
        <taxon>Athelia</taxon>
    </lineage>
</organism>
<keyword evidence="2" id="KW-1185">Reference proteome</keyword>
<dbReference type="EMBL" id="KV418175">
    <property type="protein sequence ID" value="KZP03072.1"/>
    <property type="molecule type" value="Genomic_DNA"/>
</dbReference>
<dbReference type="OrthoDB" id="3231772at2759"/>
<evidence type="ECO:0000313" key="2">
    <source>
        <dbReference type="Proteomes" id="UP000076532"/>
    </source>
</evidence>
<accession>A0A167TLV0</accession>
<gene>
    <name evidence="1" type="ORF">FIBSPDRAFT_879758</name>
</gene>